<dbReference type="RefSeq" id="WP_118234675.1">
    <property type="nucleotide sequence ID" value="NZ_JADYUG010000049.1"/>
</dbReference>
<dbReference type="SUPFAM" id="SSF51395">
    <property type="entry name" value="FMN-linked oxidoreductases"/>
    <property type="match status" value="1"/>
</dbReference>
<dbReference type="InterPro" id="IPR017896">
    <property type="entry name" value="4Fe4S_Fe-S-bd"/>
</dbReference>
<organism evidence="2 3">
    <name type="scientific">Fusobacterium mortiferum</name>
    <dbReference type="NCBI Taxonomy" id="850"/>
    <lineage>
        <taxon>Bacteria</taxon>
        <taxon>Fusobacteriati</taxon>
        <taxon>Fusobacteriota</taxon>
        <taxon>Fusobacteriia</taxon>
        <taxon>Fusobacteriales</taxon>
        <taxon>Fusobacteriaceae</taxon>
        <taxon>Fusobacterium</taxon>
    </lineage>
</organism>
<evidence type="ECO:0000313" key="3">
    <source>
        <dbReference type="Proteomes" id="UP000284676"/>
    </source>
</evidence>
<name>A0A414PNB6_FUSMR</name>
<comment type="caution">
    <text evidence="2">The sequence shown here is derived from an EMBL/GenBank/DDBJ whole genome shotgun (WGS) entry which is preliminary data.</text>
</comment>
<reference evidence="2 3" key="1">
    <citation type="submission" date="2018-08" db="EMBL/GenBank/DDBJ databases">
        <title>A genome reference for cultivated species of the human gut microbiota.</title>
        <authorList>
            <person name="Zou Y."/>
            <person name="Xue W."/>
            <person name="Luo G."/>
        </authorList>
    </citation>
    <scope>NUCLEOTIDE SEQUENCE [LARGE SCALE GENOMIC DNA]</scope>
    <source>
        <strain evidence="2 3">AM25-1</strain>
    </source>
</reference>
<dbReference type="PROSITE" id="PS51379">
    <property type="entry name" value="4FE4S_FER_2"/>
    <property type="match status" value="2"/>
</dbReference>
<feature type="domain" description="4Fe-4S ferredoxin-type" evidence="1">
    <location>
        <begin position="473"/>
        <end position="503"/>
    </location>
</feature>
<proteinExistence type="predicted"/>
<dbReference type="Gene3D" id="3.30.70.20">
    <property type="match status" value="1"/>
</dbReference>
<dbReference type="SUPFAM" id="SSF54862">
    <property type="entry name" value="4Fe-4S ferredoxins"/>
    <property type="match status" value="1"/>
</dbReference>
<gene>
    <name evidence="2" type="ORF">DW663_11470</name>
</gene>
<accession>A0A414PNB6</accession>
<dbReference type="Proteomes" id="UP000284676">
    <property type="component" value="Unassembled WGS sequence"/>
</dbReference>
<evidence type="ECO:0000259" key="1">
    <source>
        <dbReference type="PROSITE" id="PS51379"/>
    </source>
</evidence>
<dbReference type="AlphaFoldDB" id="A0A414PNB6"/>
<sequence length="563" mass="63523">MRDIMVPMSFDKLINQCLTEYRTKKSLFDVKAIVTADTEKNMEFCGRGLESPLGVAAGPHTQLAQNIVACYAGGARFIELKTVQVMYGEELGIQKPCIRANDEGYNVEWSSELHALEAMNEYIRAWFATKIVAKEFGLGNPDAFQFNMSVGYNLEGIKTPAVDGFLNGLNDASTTKVFQECKQYLLDNLHLFENVDADFINSIPAHVCNTITLSTMHGCPADEIEKIAAYLIEEKGFNTFIKCNPTLLGYDYVRKIMDDMGYDYLSIDKHQFEIDLKFDQAVKMINNLIALAKIKGVKFGVKLCNTMPVDIKHKELPGNTMYMSGKSLYPLAISLAKILGEAIGEGLEISFSGGADKNNIDEIFEAGIYPITVCTTLLQPMGYEKLAKLYEQLHAIEYPTARKLNLAKINELVEKVRTDKNYCKSEAQRKKTDEHISYEGVSEKDNLKCKVLCQTCIRVCPNRANTYIETSEGKILLHIDDSCNECGNCQYLCIQPCLPYRDRLTYFSSKQMMEESENKGLSIQGDKYLVRLEKEIVECTYDELSDFMKSVVDSIKKTHSYLI</sequence>
<dbReference type="EMBL" id="QRHL01000031">
    <property type="protein sequence ID" value="RHF70064.1"/>
    <property type="molecule type" value="Genomic_DNA"/>
</dbReference>
<evidence type="ECO:0000313" key="2">
    <source>
        <dbReference type="EMBL" id="RHF70064.1"/>
    </source>
</evidence>
<feature type="domain" description="4Fe-4S ferredoxin-type" evidence="1">
    <location>
        <begin position="440"/>
        <end position="470"/>
    </location>
</feature>
<protein>
    <submittedName>
        <fullName evidence="2">Selenate reductase</fullName>
    </submittedName>
</protein>